<evidence type="ECO:0000313" key="2">
    <source>
        <dbReference type="EMBL" id="KAK1422732.1"/>
    </source>
</evidence>
<keyword evidence="3" id="KW-1185">Reference proteome</keyword>
<dbReference type="EMBL" id="JAUHHV010000005">
    <property type="protein sequence ID" value="KAK1422732.1"/>
    <property type="molecule type" value="Genomic_DNA"/>
</dbReference>
<keyword evidence="1" id="KW-0472">Membrane</keyword>
<reference evidence="2" key="1">
    <citation type="journal article" date="2023" name="bioRxiv">
        <title>Improved chromosome-level genome assembly for marigold (Tagetes erecta).</title>
        <authorList>
            <person name="Jiang F."/>
            <person name="Yuan L."/>
            <person name="Wang S."/>
            <person name="Wang H."/>
            <person name="Xu D."/>
            <person name="Wang A."/>
            <person name="Fan W."/>
        </authorList>
    </citation>
    <scope>NUCLEOTIDE SEQUENCE</scope>
    <source>
        <strain evidence="2">WSJ</strain>
        <tissue evidence="2">Leaf</tissue>
    </source>
</reference>
<sequence>MRLHIYAITSHLPSLISPPYRILATRSLSKIIIIFLKYKQTTLKLQTFSHIPIILTLFQLTILYYTHNLTS</sequence>
<keyword evidence="1" id="KW-0812">Transmembrane</keyword>
<accession>A0AAD8NVP8</accession>
<gene>
    <name evidence="2" type="ORF">QVD17_18018</name>
</gene>
<dbReference type="AlphaFoldDB" id="A0AAD8NVP8"/>
<dbReference type="Proteomes" id="UP001229421">
    <property type="component" value="Unassembled WGS sequence"/>
</dbReference>
<feature type="transmembrane region" description="Helical" evidence="1">
    <location>
        <begin position="48"/>
        <end position="66"/>
    </location>
</feature>
<evidence type="ECO:0000313" key="3">
    <source>
        <dbReference type="Proteomes" id="UP001229421"/>
    </source>
</evidence>
<proteinExistence type="predicted"/>
<organism evidence="2 3">
    <name type="scientific">Tagetes erecta</name>
    <name type="common">African marigold</name>
    <dbReference type="NCBI Taxonomy" id="13708"/>
    <lineage>
        <taxon>Eukaryota</taxon>
        <taxon>Viridiplantae</taxon>
        <taxon>Streptophyta</taxon>
        <taxon>Embryophyta</taxon>
        <taxon>Tracheophyta</taxon>
        <taxon>Spermatophyta</taxon>
        <taxon>Magnoliopsida</taxon>
        <taxon>eudicotyledons</taxon>
        <taxon>Gunneridae</taxon>
        <taxon>Pentapetalae</taxon>
        <taxon>asterids</taxon>
        <taxon>campanulids</taxon>
        <taxon>Asterales</taxon>
        <taxon>Asteraceae</taxon>
        <taxon>Asteroideae</taxon>
        <taxon>Heliantheae alliance</taxon>
        <taxon>Tageteae</taxon>
        <taxon>Tagetes</taxon>
    </lineage>
</organism>
<evidence type="ECO:0000256" key="1">
    <source>
        <dbReference type="SAM" id="Phobius"/>
    </source>
</evidence>
<protein>
    <submittedName>
        <fullName evidence="2">Uncharacterized protein</fullName>
    </submittedName>
</protein>
<keyword evidence="1" id="KW-1133">Transmembrane helix</keyword>
<name>A0AAD8NVP8_TARER</name>
<comment type="caution">
    <text evidence="2">The sequence shown here is derived from an EMBL/GenBank/DDBJ whole genome shotgun (WGS) entry which is preliminary data.</text>
</comment>